<gene>
    <name evidence="2" type="ORF">H9968_00645</name>
</gene>
<evidence type="ECO:0000259" key="1">
    <source>
        <dbReference type="Pfam" id="PF21758"/>
    </source>
</evidence>
<name>A0A9D2J7E7_9FIRM</name>
<dbReference type="Pfam" id="PF21758">
    <property type="entry name" value="PAC_bac"/>
    <property type="match status" value="1"/>
</dbReference>
<sequence>MKFHRVLLFTTIQMDITPVGDDLHILLTGGDKHRIGCTAFSVPKPTDDLGDLDKLFDAEAGAAAGSAQAETSTAVLADTAASNDSAFECDTTIIKSDDNADASFCAYVAKNIAKQTGKRTLCTGGVYVDNSDEHQIRKLYENIDEMIMDWANFLTD</sequence>
<dbReference type="InterPro" id="IPR048844">
    <property type="entry name" value="LpdD_chaperone-like"/>
</dbReference>
<organism evidence="2 3">
    <name type="scientific">Candidatus Anaerobutyricum stercoris</name>
    <dbReference type="NCBI Taxonomy" id="2838457"/>
    <lineage>
        <taxon>Bacteria</taxon>
        <taxon>Bacillati</taxon>
        <taxon>Bacillota</taxon>
        <taxon>Clostridia</taxon>
        <taxon>Lachnospirales</taxon>
        <taxon>Lachnospiraceae</taxon>
        <taxon>Anaerobutyricum</taxon>
    </lineage>
</organism>
<comment type="caution">
    <text evidence="2">The sequence shown here is derived from an EMBL/GenBank/DDBJ whole genome shotgun (WGS) entry which is preliminary data.</text>
</comment>
<reference evidence="2" key="1">
    <citation type="journal article" date="2021" name="PeerJ">
        <title>Extensive microbial diversity within the chicken gut microbiome revealed by metagenomics and culture.</title>
        <authorList>
            <person name="Gilroy R."/>
            <person name="Ravi A."/>
            <person name="Getino M."/>
            <person name="Pursley I."/>
            <person name="Horton D.L."/>
            <person name="Alikhan N.F."/>
            <person name="Baker D."/>
            <person name="Gharbi K."/>
            <person name="Hall N."/>
            <person name="Watson M."/>
            <person name="Adriaenssens E.M."/>
            <person name="Foster-Nyarko E."/>
            <person name="Jarju S."/>
            <person name="Secka A."/>
            <person name="Antonio M."/>
            <person name="Oren A."/>
            <person name="Chaudhuri R.R."/>
            <person name="La Ragione R."/>
            <person name="Hildebrand F."/>
            <person name="Pallen M.J."/>
        </authorList>
    </citation>
    <scope>NUCLEOTIDE SEQUENCE</scope>
    <source>
        <strain evidence="2">CHK179-28034</strain>
    </source>
</reference>
<feature type="domain" description="Prenylated flavin chaperone LpdD-like" evidence="1">
    <location>
        <begin position="78"/>
        <end position="151"/>
    </location>
</feature>
<dbReference type="Proteomes" id="UP000824049">
    <property type="component" value="Unassembled WGS sequence"/>
</dbReference>
<dbReference type="EMBL" id="DXBR01000008">
    <property type="protein sequence ID" value="HIZ38424.1"/>
    <property type="molecule type" value="Genomic_DNA"/>
</dbReference>
<evidence type="ECO:0000313" key="2">
    <source>
        <dbReference type="EMBL" id="HIZ38424.1"/>
    </source>
</evidence>
<proteinExistence type="predicted"/>
<accession>A0A9D2J7E7</accession>
<reference evidence="2" key="2">
    <citation type="submission" date="2021-04" db="EMBL/GenBank/DDBJ databases">
        <authorList>
            <person name="Gilroy R."/>
        </authorList>
    </citation>
    <scope>NUCLEOTIDE SEQUENCE</scope>
    <source>
        <strain evidence="2">CHK179-28034</strain>
    </source>
</reference>
<dbReference type="AlphaFoldDB" id="A0A9D2J7E7"/>
<protein>
    <recommendedName>
        <fullName evidence="1">Prenylated flavin chaperone LpdD-like domain-containing protein</fullName>
    </recommendedName>
</protein>
<evidence type="ECO:0000313" key="3">
    <source>
        <dbReference type="Proteomes" id="UP000824049"/>
    </source>
</evidence>